<evidence type="ECO:0000256" key="5">
    <source>
        <dbReference type="PROSITE-ProRule" id="PRU00339"/>
    </source>
</evidence>
<dbReference type="Pfam" id="PF04932">
    <property type="entry name" value="Wzy_C"/>
    <property type="match status" value="1"/>
</dbReference>
<sequence>MKKKVNKIEEKYTDHYLRLFIFASLLLLIFLVPITQPHFLRIHDVSELPKVTLIRILGSLALLLFGLWLILGKREVILPPKSVSIWIFLFLISWIISTIFSTNFYLSFFGSYMRQMGFLSYFFYFVIFFLIYDVVDSQKEQNYFYWAIIFSTVLVTFVGILQIYRLMPWFEKVRTESRIISTLGHADFLGHFLVMVMPIILSKIYTSEKYYSKILYLLIFLSSFLVLLGSYTRGAWIAFMLSLIFFYGYMFLKNRNLIKKNILITILLIIGMIFTIGIFYFTEQEFYIKRQNLGVFSLKERFQSIGAGLGVTQANPRVLTWRDSIHLFNDKILKSPRLLIGLGPETFSFNFTPYKSLDLARYDRGKGYPDREHNEFLDILFPLGIFGLITFCMILINTFRYGIYMLDKIPNSEKILFLGVISGWIGFIIQSFVLFGLSATYLYFWSLTAFILLSYKFFASDKVWKINVGNLSYIFKSILFLMFTFISLFSIFISARFFRAEVFYRFGLDYSVSGDPGKASALFEEAIRLRPQESAFREAAVKAYLNIMGATTNEDDKNFAFNRGLHHIDGMLKNAYYRSLTYNLVGAFYAQSYHYLGEKDKSLLYKAEENLYKALSYDKYSVPPMENLMRLYSFDLKDRNKVIEIAKRILEIDPNHEEALNYMAQYYYEDGKYEEAKNIYEKLLAQKPDSKDLYFNLGLIYYKLKIYKKAEELLLKALSYDPYDNKVLELLKVVYKDWGIKKSLPQIKLNDKVLVQRGLDYYNNKDYQKAIEFFKKALESNPNSFEAMNNIGACYYMLGDYDSAEYWFSKAISTKIDYIQAYSNLAYVLIQKGKVDMAEKIIKEGLKYKPNDESLKSLLDEVEKLKGKGSK</sequence>
<dbReference type="SUPFAM" id="SSF48452">
    <property type="entry name" value="TPR-like"/>
    <property type="match status" value="1"/>
</dbReference>
<keyword evidence="3 6" id="KW-1133">Transmembrane helix</keyword>
<feature type="repeat" description="TPR" evidence="5">
    <location>
        <begin position="819"/>
        <end position="852"/>
    </location>
</feature>
<feature type="repeat" description="TPR" evidence="5">
    <location>
        <begin position="657"/>
        <end position="690"/>
    </location>
</feature>
<feature type="transmembrane region" description="Helical" evidence="6">
    <location>
        <begin position="264"/>
        <end position="282"/>
    </location>
</feature>
<dbReference type="PANTHER" id="PTHR37422:SF13">
    <property type="entry name" value="LIPOPOLYSACCHARIDE BIOSYNTHESIS PROTEIN PA4999-RELATED"/>
    <property type="match status" value="1"/>
</dbReference>
<feature type="transmembrane region" description="Helical" evidence="6">
    <location>
        <begin position="379"/>
        <end position="403"/>
    </location>
</feature>
<feature type="transmembrane region" description="Helical" evidence="6">
    <location>
        <begin position="112"/>
        <end position="132"/>
    </location>
</feature>
<dbReference type="InterPro" id="IPR051533">
    <property type="entry name" value="WaaL-like"/>
</dbReference>
<dbReference type="InterPro" id="IPR007016">
    <property type="entry name" value="O-antigen_ligase-rel_domated"/>
</dbReference>
<feature type="domain" description="O-antigen ligase-related" evidence="7">
    <location>
        <begin position="219"/>
        <end position="392"/>
    </location>
</feature>
<feature type="transmembrane region" description="Helical" evidence="6">
    <location>
        <begin position="179"/>
        <end position="201"/>
    </location>
</feature>
<comment type="subcellular location">
    <subcellularLocation>
        <location evidence="1">Membrane</location>
        <topology evidence="1">Multi-pass membrane protein</topology>
    </subcellularLocation>
</comment>
<dbReference type="Gene3D" id="1.25.40.10">
    <property type="entry name" value="Tetratricopeptide repeat domain"/>
    <property type="match status" value="3"/>
</dbReference>
<evidence type="ECO:0000256" key="4">
    <source>
        <dbReference type="ARBA" id="ARBA00023136"/>
    </source>
</evidence>
<feature type="transmembrane region" description="Helical" evidence="6">
    <location>
        <begin position="415"/>
        <end position="435"/>
    </location>
</feature>
<dbReference type="InterPro" id="IPR019734">
    <property type="entry name" value="TPR_rpt"/>
</dbReference>
<evidence type="ECO:0000313" key="8">
    <source>
        <dbReference type="EMBL" id="HGB31474.1"/>
    </source>
</evidence>
<dbReference type="Pfam" id="PF13424">
    <property type="entry name" value="TPR_12"/>
    <property type="match status" value="1"/>
</dbReference>
<keyword evidence="4 6" id="KW-0472">Membrane</keyword>
<feature type="repeat" description="TPR" evidence="5">
    <location>
        <begin position="500"/>
        <end position="533"/>
    </location>
</feature>
<evidence type="ECO:0000256" key="6">
    <source>
        <dbReference type="SAM" id="Phobius"/>
    </source>
</evidence>
<organism evidence="8">
    <name type="scientific">Dictyoglomus turgidum</name>
    <dbReference type="NCBI Taxonomy" id="513050"/>
    <lineage>
        <taxon>Bacteria</taxon>
        <taxon>Pseudomonadati</taxon>
        <taxon>Dictyoglomota</taxon>
        <taxon>Dictyoglomia</taxon>
        <taxon>Dictyoglomales</taxon>
        <taxon>Dictyoglomaceae</taxon>
        <taxon>Dictyoglomus</taxon>
    </lineage>
</organism>
<feature type="repeat" description="TPR" evidence="5">
    <location>
        <begin position="691"/>
        <end position="724"/>
    </location>
</feature>
<dbReference type="PROSITE" id="PS50005">
    <property type="entry name" value="TPR"/>
    <property type="match status" value="6"/>
</dbReference>
<dbReference type="Pfam" id="PF13432">
    <property type="entry name" value="TPR_16"/>
    <property type="match status" value="1"/>
</dbReference>
<feature type="transmembrane region" description="Helical" evidence="6">
    <location>
        <begin position="144"/>
        <end position="167"/>
    </location>
</feature>
<feature type="transmembrane region" description="Helical" evidence="6">
    <location>
        <begin position="52"/>
        <end position="71"/>
    </location>
</feature>
<protein>
    <submittedName>
        <fullName evidence="8">Tetratricopeptide repeat protein</fullName>
    </submittedName>
</protein>
<dbReference type="InterPro" id="IPR011990">
    <property type="entry name" value="TPR-like_helical_dom_sf"/>
</dbReference>
<keyword evidence="5" id="KW-0802">TPR repeat</keyword>
<feature type="repeat" description="TPR" evidence="5">
    <location>
        <begin position="785"/>
        <end position="818"/>
    </location>
</feature>
<comment type="caution">
    <text evidence="8">The sequence shown here is derived from an EMBL/GenBank/DDBJ whole genome shotgun (WGS) entry which is preliminary data.</text>
</comment>
<evidence type="ECO:0000259" key="7">
    <source>
        <dbReference type="Pfam" id="PF04932"/>
    </source>
</evidence>
<evidence type="ECO:0000256" key="1">
    <source>
        <dbReference type="ARBA" id="ARBA00004141"/>
    </source>
</evidence>
<feature type="transmembrane region" description="Helical" evidence="6">
    <location>
        <begin position="83"/>
        <end position="106"/>
    </location>
</feature>
<accession>A0A7C3WYC2</accession>
<dbReference type="SMART" id="SM00028">
    <property type="entry name" value="TPR"/>
    <property type="match status" value="6"/>
</dbReference>
<dbReference type="PANTHER" id="PTHR37422">
    <property type="entry name" value="TEICHURONIC ACID BIOSYNTHESIS PROTEIN TUAE"/>
    <property type="match status" value="1"/>
</dbReference>
<feature type="transmembrane region" description="Helical" evidence="6">
    <location>
        <begin position="478"/>
        <end position="498"/>
    </location>
</feature>
<feature type="transmembrane region" description="Helical" evidence="6">
    <location>
        <begin position="234"/>
        <end position="252"/>
    </location>
</feature>
<evidence type="ECO:0000256" key="3">
    <source>
        <dbReference type="ARBA" id="ARBA00022989"/>
    </source>
</evidence>
<dbReference type="EMBL" id="DTGA01000161">
    <property type="protein sequence ID" value="HGB31474.1"/>
    <property type="molecule type" value="Genomic_DNA"/>
</dbReference>
<keyword evidence="2 6" id="KW-0812">Transmembrane</keyword>
<dbReference type="Pfam" id="PF13181">
    <property type="entry name" value="TPR_8"/>
    <property type="match status" value="1"/>
</dbReference>
<feature type="transmembrane region" description="Helical" evidence="6">
    <location>
        <begin position="20"/>
        <end position="40"/>
    </location>
</feature>
<feature type="repeat" description="TPR" evidence="5">
    <location>
        <begin position="751"/>
        <end position="784"/>
    </location>
</feature>
<name>A0A7C3WYC2_9BACT</name>
<evidence type="ECO:0000256" key="2">
    <source>
        <dbReference type="ARBA" id="ARBA00022692"/>
    </source>
</evidence>
<feature type="transmembrane region" description="Helical" evidence="6">
    <location>
        <begin position="210"/>
        <end position="228"/>
    </location>
</feature>
<dbReference type="PROSITE" id="PS50293">
    <property type="entry name" value="TPR_REGION"/>
    <property type="match status" value="2"/>
</dbReference>
<reference evidence="8" key="1">
    <citation type="journal article" date="2020" name="mSystems">
        <title>Genome- and Community-Level Interaction Insights into Carbon Utilization and Element Cycling Functions of Hydrothermarchaeota in Hydrothermal Sediment.</title>
        <authorList>
            <person name="Zhou Z."/>
            <person name="Liu Y."/>
            <person name="Xu W."/>
            <person name="Pan J."/>
            <person name="Luo Z.H."/>
            <person name="Li M."/>
        </authorList>
    </citation>
    <scope>NUCLEOTIDE SEQUENCE [LARGE SCALE GENOMIC DNA]</scope>
    <source>
        <strain evidence="8">SpSt-751</strain>
    </source>
</reference>
<dbReference type="AlphaFoldDB" id="A0A7C3WYC2"/>
<gene>
    <name evidence="8" type="ORF">ENV35_06335</name>
</gene>
<proteinExistence type="predicted"/>
<feature type="transmembrane region" description="Helical" evidence="6">
    <location>
        <begin position="441"/>
        <end position="458"/>
    </location>
</feature>
<dbReference type="GO" id="GO:0016020">
    <property type="term" value="C:membrane"/>
    <property type="evidence" value="ECO:0007669"/>
    <property type="project" value="UniProtKB-SubCell"/>
</dbReference>